<name>A0A3N9TAB8_9VIBR</name>
<gene>
    <name evidence="2" type="ORF">EES38_21110</name>
</gene>
<keyword evidence="1" id="KW-1133">Transmembrane helix</keyword>
<protein>
    <submittedName>
        <fullName evidence="2">DUF485 domain-containing protein</fullName>
    </submittedName>
</protein>
<evidence type="ECO:0000313" key="2">
    <source>
        <dbReference type="EMBL" id="RQW61097.1"/>
    </source>
</evidence>
<reference evidence="2 3" key="1">
    <citation type="submission" date="2018-11" db="EMBL/GenBank/DDBJ databases">
        <title>Vibrio LJC006 sp. nov., isolated from seawater during the bloom of the enteromorpha.</title>
        <authorList>
            <person name="Liang J."/>
        </authorList>
    </citation>
    <scope>NUCLEOTIDE SEQUENCE [LARGE SCALE GENOMIC DNA]</scope>
    <source>
        <strain evidence="2 3">LJC006</strain>
    </source>
</reference>
<dbReference type="RefSeq" id="WP_124939185.1">
    <property type="nucleotide sequence ID" value="NZ_RJVQ01000017.1"/>
</dbReference>
<dbReference type="AlphaFoldDB" id="A0A3N9TAB8"/>
<keyword evidence="3" id="KW-1185">Reference proteome</keyword>
<feature type="transmembrane region" description="Helical" evidence="1">
    <location>
        <begin position="12"/>
        <end position="31"/>
    </location>
</feature>
<organism evidence="2 3">
    <name type="scientific">Vibrio viridaestus</name>
    <dbReference type="NCBI Taxonomy" id="2487322"/>
    <lineage>
        <taxon>Bacteria</taxon>
        <taxon>Pseudomonadati</taxon>
        <taxon>Pseudomonadota</taxon>
        <taxon>Gammaproteobacteria</taxon>
        <taxon>Vibrionales</taxon>
        <taxon>Vibrionaceae</taxon>
        <taxon>Vibrio</taxon>
    </lineage>
</organism>
<proteinExistence type="predicted"/>
<accession>A0A3N9TAB8</accession>
<dbReference type="EMBL" id="RJVQ01000017">
    <property type="protein sequence ID" value="RQW61097.1"/>
    <property type="molecule type" value="Genomic_DNA"/>
</dbReference>
<comment type="caution">
    <text evidence="2">The sequence shown here is derived from an EMBL/GenBank/DDBJ whole genome shotgun (WGS) entry which is preliminary data.</text>
</comment>
<dbReference type="OrthoDB" id="9893107at2"/>
<keyword evidence="1" id="KW-0472">Membrane</keyword>
<evidence type="ECO:0000313" key="3">
    <source>
        <dbReference type="Proteomes" id="UP000281112"/>
    </source>
</evidence>
<sequence>MNNRCDINNKKIKLEILLSIVHCSMYFLFIYLCVFKVDLLRAKLFNSNLPISFAFGLMVIFSGVVLTFIYVFITNRKKDI</sequence>
<keyword evidence="1" id="KW-0812">Transmembrane</keyword>
<dbReference type="Pfam" id="PF04341">
    <property type="entry name" value="DUF485"/>
    <property type="match status" value="1"/>
</dbReference>
<feature type="transmembrane region" description="Helical" evidence="1">
    <location>
        <begin position="51"/>
        <end position="73"/>
    </location>
</feature>
<dbReference type="InterPro" id="IPR007436">
    <property type="entry name" value="DUF485"/>
</dbReference>
<evidence type="ECO:0000256" key="1">
    <source>
        <dbReference type="SAM" id="Phobius"/>
    </source>
</evidence>
<dbReference type="Proteomes" id="UP000281112">
    <property type="component" value="Unassembled WGS sequence"/>
</dbReference>